<name>A0A1G8RU28_9BACI</name>
<keyword evidence="3" id="KW-1185">Reference proteome</keyword>
<dbReference type="Gene3D" id="3.90.75.20">
    <property type="match status" value="1"/>
</dbReference>
<dbReference type="Pfam" id="PF13392">
    <property type="entry name" value="HNH_3"/>
    <property type="match status" value="1"/>
</dbReference>
<dbReference type="SUPFAM" id="SSF54060">
    <property type="entry name" value="His-Me finger endonucleases"/>
    <property type="match status" value="1"/>
</dbReference>
<dbReference type="InterPro" id="IPR044925">
    <property type="entry name" value="His-Me_finger_sf"/>
</dbReference>
<keyword evidence="2" id="KW-0378">Hydrolase</keyword>
<dbReference type="GO" id="GO:0004519">
    <property type="term" value="F:endonuclease activity"/>
    <property type="evidence" value="ECO:0007669"/>
    <property type="project" value="UniProtKB-KW"/>
</dbReference>
<feature type="domain" description="HNH nuclease" evidence="1">
    <location>
        <begin position="118"/>
        <end position="156"/>
    </location>
</feature>
<keyword evidence="2" id="KW-0540">Nuclease</keyword>
<dbReference type="EMBL" id="FNEN01000020">
    <property type="protein sequence ID" value="SDJ20462.1"/>
    <property type="molecule type" value="Genomic_DNA"/>
</dbReference>
<dbReference type="InterPro" id="IPR003615">
    <property type="entry name" value="HNH_nuc"/>
</dbReference>
<sequence>MHRYTKEQIDFLRSISEGLTNTEIHKLFVEAFSADVSEKSIQNIRYRKGIKNNMQGHETRFKKGHKTWNKNMKGINLGGQEGWFKKGHMPPSHLPVGSESVQEGEVLIKTDEPNVWEKKHRWLWEKHYGDIPDGHAISFKDGNSLNVTLDNLFAVNQIACMYVAKRDFPRNYPSINVASHRLAELNIAIRQKEKV</sequence>
<organism evidence="2 3">
    <name type="scientific">Natribacillus halophilus</name>
    <dbReference type="NCBI Taxonomy" id="549003"/>
    <lineage>
        <taxon>Bacteria</taxon>
        <taxon>Bacillati</taxon>
        <taxon>Bacillota</taxon>
        <taxon>Bacilli</taxon>
        <taxon>Bacillales</taxon>
        <taxon>Bacillaceae</taxon>
        <taxon>Natribacillus</taxon>
    </lineage>
</organism>
<reference evidence="2 3" key="1">
    <citation type="submission" date="2016-10" db="EMBL/GenBank/DDBJ databases">
        <authorList>
            <person name="de Groot N.N."/>
        </authorList>
    </citation>
    <scope>NUCLEOTIDE SEQUENCE [LARGE SCALE GENOMIC DNA]</scope>
    <source>
        <strain evidence="2 3">DSM 21771</strain>
    </source>
</reference>
<dbReference type="RefSeq" id="WP_090399702.1">
    <property type="nucleotide sequence ID" value="NZ_FNEN01000020.1"/>
</dbReference>
<evidence type="ECO:0000313" key="2">
    <source>
        <dbReference type="EMBL" id="SDJ20462.1"/>
    </source>
</evidence>
<gene>
    <name evidence="2" type="ORF">SAMN04488123_12047</name>
</gene>
<keyword evidence="2" id="KW-0255">Endonuclease</keyword>
<accession>A0A1G8RU28</accession>
<evidence type="ECO:0000259" key="1">
    <source>
        <dbReference type="Pfam" id="PF13392"/>
    </source>
</evidence>
<dbReference type="OrthoDB" id="6638408at2"/>
<protein>
    <submittedName>
        <fullName evidence="2">HNH endonuclease</fullName>
    </submittedName>
</protein>
<dbReference type="AlphaFoldDB" id="A0A1G8RU28"/>
<evidence type="ECO:0000313" key="3">
    <source>
        <dbReference type="Proteomes" id="UP000198853"/>
    </source>
</evidence>
<dbReference type="Proteomes" id="UP000198853">
    <property type="component" value="Unassembled WGS sequence"/>
</dbReference>
<proteinExistence type="predicted"/>